<dbReference type="SUPFAM" id="SSF53092">
    <property type="entry name" value="Creatinase/prolidase N-terminal domain"/>
    <property type="match status" value="1"/>
</dbReference>
<dbReference type="Proteomes" id="UP000515960">
    <property type="component" value="Chromosome"/>
</dbReference>
<dbReference type="Gene3D" id="3.40.350.10">
    <property type="entry name" value="Creatinase/prolidase N-terminal domain"/>
    <property type="match status" value="1"/>
</dbReference>
<dbReference type="PRINTS" id="PR00599">
    <property type="entry name" value="MAPEPTIDASE"/>
</dbReference>
<accession>A0A7G9B3B4</accession>
<dbReference type="Pfam" id="PF01321">
    <property type="entry name" value="Creatinase_N"/>
    <property type="match status" value="1"/>
</dbReference>
<dbReference type="InterPro" id="IPR036005">
    <property type="entry name" value="Creatinase/aminopeptidase-like"/>
</dbReference>
<feature type="domain" description="Peptidase M24" evidence="1">
    <location>
        <begin position="165"/>
        <end position="371"/>
    </location>
</feature>
<organism evidence="3 4">
    <name type="scientific">Oscillibacter hominis</name>
    <dbReference type="NCBI Taxonomy" id="2763056"/>
    <lineage>
        <taxon>Bacteria</taxon>
        <taxon>Bacillati</taxon>
        <taxon>Bacillota</taxon>
        <taxon>Clostridia</taxon>
        <taxon>Eubacteriales</taxon>
        <taxon>Oscillospiraceae</taxon>
        <taxon>Oscillibacter</taxon>
    </lineage>
</organism>
<dbReference type="GO" id="GO:0004177">
    <property type="term" value="F:aminopeptidase activity"/>
    <property type="evidence" value="ECO:0007669"/>
    <property type="project" value="UniProtKB-KW"/>
</dbReference>
<keyword evidence="4" id="KW-1185">Reference proteome</keyword>
<dbReference type="KEGG" id="ohi:H8790_11425"/>
<keyword evidence="3" id="KW-0645">Protease</keyword>
<dbReference type="Gene3D" id="3.90.230.10">
    <property type="entry name" value="Creatinase/methionine aminopeptidase superfamily"/>
    <property type="match status" value="1"/>
</dbReference>
<dbReference type="SUPFAM" id="SSF55920">
    <property type="entry name" value="Creatinase/aminopeptidase"/>
    <property type="match status" value="1"/>
</dbReference>
<feature type="domain" description="Creatinase N-terminal" evidence="2">
    <location>
        <begin position="22"/>
        <end position="150"/>
    </location>
</feature>
<evidence type="ECO:0000313" key="3">
    <source>
        <dbReference type="EMBL" id="QNL44045.1"/>
    </source>
</evidence>
<evidence type="ECO:0000313" key="4">
    <source>
        <dbReference type="Proteomes" id="UP000515960"/>
    </source>
</evidence>
<gene>
    <name evidence="3" type="ORF">H8790_11425</name>
</gene>
<keyword evidence="3" id="KW-0031">Aminopeptidase</keyword>
<dbReference type="AlphaFoldDB" id="A0A7G9B3B4"/>
<dbReference type="InterPro" id="IPR050659">
    <property type="entry name" value="Peptidase_M24B"/>
</dbReference>
<evidence type="ECO:0000259" key="2">
    <source>
        <dbReference type="Pfam" id="PF01321"/>
    </source>
</evidence>
<dbReference type="InterPro" id="IPR000994">
    <property type="entry name" value="Pept_M24"/>
</dbReference>
<sequence length="390" mass="44106">MELWKEDPSYYGGDVLHQAKKEKIQKAMEENGLDAILLLKAETVRYATDFYVKGYRPFYEPEYLAVIPKGRDTVVGHTSGSDNYRIQIRSDIKDHRKLPGFSKWGEEVIKIFRDYGITSGRVGVELLPFEMYLQLKAEFPAMEFVDISKMWVDLTVVKHPEEIKHLRRAVEIAVVGCNAALEFCKPGKTEYEVAAYAEYKMRELGSEMTPFVTNIASGVNSAIFERISTERVIQENEMVIIDLGSVYRGYTGDVGRSMCTGKPTDLQKQMYKVNYLALQEALNTVKPGNTCGDVDAAARRVIREMGFEKYEHKFATGHQLGYGLHGSPSINKGVDYVLRPGMVMAVEPRVTMFDRPEVGGTHMEQNILVTEDGYELLSKDLPFDADLMAD</sequence>
<protein>
    <submittedName>
        <fullName evidence="3">Aminopeptidase P family protein</fullName>
    </submittedName>
</protein>
<proteinExistence type="predicted"/>
<dbReference type="GO" id="GO:0008235">
    <property type="term" value="F:metalloexopeptidase activity"/>
    <property type="evidence" value="ECO:0007669"/>
    <property type="project" value="UniProtKB-ARBA"/>
</dbReference>
<dbReference type="EMBL" id="CP060490">
    <property type="protein sequence ID" value="QNL44045.1"/>
    <property type="molecule type" value="Genomic_DNA"/>
</dbReference>
<evidence type="ECO:0000259" key="1">
    <source>
        <dbReference type="Pfam" id="PF00557"/>
    </source>
</evidence>
<dbReference type="PANTHER" id="PTHR46112:SF2">
    <property type="entry name" value="XAA-PRO AMINOPEPTIDASE P-RELATED"/>
    <property type="match status" value="1"/>
</dbReference>
<name>A0A7G9B3B4_9FIRM</name>
<keyword evidence="3" id="KW-0378">Hydrolase</keyword>
<reference evidence="3 4" key="1">
    <citation type="submission" date="2020-08" db="EMBL/GenBank/DDBJ databases">
        <authorList>
            <person name="Liu C."/>
            <person name="Sun Q."/>
        </authorList>
    </citation>
    <scope>NUCLEOTIDE SEQUENCE [LARGE SCALE GENOMIC DNA]</scope>
    <source>
        <strain evidence="3 4">NSJ-62</strain>
    </source>
</reference>
<dbReference type="InterPro" id="IPR029149">
    <property type="entry name" value="Creatin/AminoP/Spt16_N"/>
</dbReference>
<dbReference type="InterPro" id="IPR001714">
    <property type="entry name" value="Pept_M24_MAP"/>
</dbReference>
<dbReference type="RefSeq" id="WP_187332627.1">
    <property type="nucleotide sequence ID" value="NZ_CP060490.1"/>
</dbReference>
<dbReference type="PANTHER" id="PTHR46112">
    <property type="entry name" value="AMINOPEPTIDASE"/>
    <property type="match status" value="1"/>
</dbReference>
<dbReference type="Pfam" id="PF00557">
    <property type="entry name" value="Peptidase_M24"/>
    <property type="match status" value="1"/>
</dbReference>
<dbReference type="InterPro" id="IPR000587">
    <property type="entry name" value="Creatinase_N"/>
</dbReference>